<dbReference type="GO" id="GO:0031505">
    <property type="term" value="P:fungal-type cell wall organization"/>
    <property type="evidence" value="ECO:0007669"/>
    <property type="project" value="TreeGrafter"/>
</dbReference>
<dbReference type="GO" id="GO:0016757">
    <property type="term" value="F:glycosyltransferase activity"/>
    <property type="evidence" value="ECO:0007669"/>
    <property type="project" value="TreeGrafter"/>
</dbReference>
<evidence type="ECO:0000256" key="4">
    <source>
        <dbReference type="SAM" id="SignalP"/>
    </source>
</evidence>
<dbReference type="GO" id="GO:0004553">
    <property type="term" value="F:hydrolase activity, hydrolyzing O-glycosyl compounds"/>
    <property type="evidence" value="ECO:0007669"/>
    <property type="project" value="InterPro"/>
</dbReference>
<dbReference type="PANTHER" id="PTHR10963">
    <property type="entry name" value="GLYCOSYL HYDROLASE-RELATED"/>
    <property type="match status" value="1"/>
</dbReference>
<dbReference type="GO" id="GO:0009277">
    <property type="term" value="C:fungal-type cell wall"/>
    <property type="evidence" value="ECO:0007669"/>
    <property type="project" value="TreeGrafter"/>
</dbReference>
<accession>A0A6A4I6N9</accession>
<evidence type="ECO:0000313" key="7">
    <source>
        <dbReference type="Proteomes" id="UP000799118"/>
    </source>
</evidence>
<reference evidence="6" key="1">
    <citation type="journal article" date="2019" name="Environ. Microbiol.">
        <title>Fungal ecological strategies reflected in gene transcription - a case study of two litter decomposers.</title>
        <authorList>
            <person name="Barbi F."/>
            <person name="Kohler A."/>
            <person name="Barry K."/>
            <person name="Baskaran P."/>
            <person name="Daum C."/>
            <person name="Fauchery L."/>
            <person name="Ihrmark K."/>
            <person name="Kuo A."/>
            <person name="LaButti K."/>
            <person name="Lipzen A."/>
            <person name="Morin E."/>
            <person name="Grigoriev I.V."/>
            <person name="Henrissat B."/>
            <person name="Lindahl B."/>
            <person name="Martin F."/>
        </authorList>
    </citation>
    <scope>NUCLEOTIDE SEQUENCE</scope>
    <source>
        <strain evidence="6">JB14</strain>
    </source>
</reference>
<keyword evidence="2" id="KW-0378">Hydrolase</keyword>
<dbReference type="InterPro" id="IPR000757">
    <property type="entry name" value="Beta-glucanase-like"/>
</dbReference>
<dbReference type="InterPro" id="IPR050546">
    <property type="entry name" value="Glycosyl_Hydrlase_16"/>
</dbReference>
<organism evidence="6 7">
    <name type="scientific">Gymnopus androsaceus JB14</name>
    <dbReference type="NCBI Taxonomy" id="1447944"/>
    <lineage>
        <taxon>Eukaryota</taxon>
        <taxon>Fungi</taxon>
        <taxon>Dikarya</taxon>
        <taxon>Basidiomycota</taxon>
        <taxon>Agaricomycotina</taxon>
        <taxon>Agaricomycetes</taxon>
        <taxon>Agaricomycetidae</taxon>
        <taxon>Agaricales</taxon>
        <taxon>Marasmiineae</taxon>
        <taxon>Omphalotaceae</taxon>
        <taxon>Gymnopus</taxon>
    </lineage>
</organism>
<dbReference type="Gene3D" id="2.60.120.200">
    <property type="match status" value="1"/>
</dbReference>
<evidence type="ECO:0000256" key="3">
    <source>
        <dbReference type="ARBA" id="ARBA00023295"/>
    </source>
</evidence>
<sequence>MSLLVLNRFSLCSFLFVFVSYLLYSASARPAELNQVEHPPSRPRNALLSPHCEPYSTTFSDPSMVSNANDPNSAASRFVALSPPDTYAITSDGLQLYLKRPEGEVSSDKDGVNNKLGEGATINSTFYADCGKATFEFSVSKCVPGVVGATIMIDATEDCPRGDVCADEIDVEVVGKDPAQWQSNVFAPSKADPEPHFGHFSETHNFNQNPSFRSLHKYSIEWNSEKINWYLDGQDTPARTLLRKNTYIDGVEHFPTHPLRMQMGIWDGSGAHGTSSWSGGPIDWNSAPERIVMTLRSVTLDCSICHQSS</sequence>
<feature type="domain" description="GH16" evidence="5">
    <location>
        <begin position="31"/>
        <end position="293"/>
    </location>
</feature>
<name>A0A6A4I6N9_9AGAR</name>
<feature type="chain" id="PRO_5025464821" evidence="4">
    <location>
        <begin position="29"/>
        <end position="309"/>
    </location>
</feature>
<dbReference type="PANTHER" id="PTHR10963:SF22">
    <property type="entry name" value="GLYCOSIDASE CRH2-RELATED"/>
    <property type="match status" value="1"/>
</dbReference>
<dbReference type="AlphaFoldDB" id="A0A6A4I6N9"/>
<dbReference type="Proteomes" id="UP000799118">
    <property type="component" value="Unassembled WGS sequence"/>
</dbReference>
<keyword evidence="1 4" id="KW-0732">Signal</keyword>
<gene>
    <name evidence="6" type="ORF">BT96DRAFT_875831</name>
</gene>
<evidence type="ECO:0000256" key="1">
    <source>
        <dbReference type="ARBA" id="ARBA00022729"/>
    </source>
</evidence>
<dbReference type="OrthoDB" id="4781at2759"/>
<protein>
    <submittedName>
        <fullName evidence="6">Concanavalin A-like lectin/glucanase</fullName>
    </submittedName>
</protein>
<dbReference type="EMBL" id="ML769403">
    <property type="protein sequence ID" value="KAE9406256.1"/>
    <property type="molecule type" value="Genomic_DNA"/>
</dbReference>
<keyword evidence="3" id="KW-0326">Glycosidase</keyword>
<evidence type="ECO:0000313" key="6">
    <source>
        <dbReference type="EMBL" id="KAE9406256.1"/>
    </source>
</evidence>
<dbReference type="InterPro" id="IPR013320">
    <property type="entry name" value="ConA-like_dom_sf"/>
</dbReference>
<evidence type="ECO:0000256" key="2">
    <source>
        <dbReference type="ARBA" id="ARBA00022801"/>
    </source>
</evidence>
<dbReference type="Pfam" id="PF00722">
    <property type="entry name" value="Glyco_hydro_16"/>
    <property type="match status" value="1"/>
</dbReference>
<dbReference type="SUPFAM" id="SSF49899">
    <property type="entry name" value="Concanavalin A-like lectins/glucanases"/>
    <property type="match status" value="1"/>
</dbReference>
<dbReference type="GO" id="GO:0005975">
    <property type="term" value="P:carbohydrate metabolic process"/>
    <property type="evidence" value="ECO:0007669"/>
    <property type="project" value="InterPro"/>
</dbReference>
<keyword evidence="7" id="KW-1185">Reference proteome</keyword>
<dbReference type="PROSITE" id="PS51762">
    <property type="entry name" value="GH16_2"/>
    <property type="match status" value="1"/>
</dbReference>
<evidence type="ECO:0000259" key="5">
    <source>
        <dbReference type="PROSITE" id="PS51762"/>
    </source>
</evidence>
<feature type="signal peptide" evidence="4">
    <location>
        <begin position="1"/>
        <end position="28"/>
    </location>
</feature>
<proteinExistence type="predicted"/>